<dbReference type="CDD" id="cd05918">
    <property type="entry name" value="A_NRPS_SidN3_like"/>
    <property type="match status" value="1"/>
</dbReference>
<dbReference type="GO" id="GO:0005737">
    <property type="term" value="C:cytoplasm"/>
    <property type="evidence" value="ECO:0007669"/>
    <property type="project" value="TreeGrafter"/>
</dbReference>
<evidence type="ECO:0000256" key="2">
    <source>
        <dbReference type="ARBA" id="ARBA00022553"/>
    </source>
</evidence>
<dbReference type="EMBL" id="WIGM01000698">
    <property type="protein sequence ID" value="KAF6815606.1"/>
    <property type="molecule type" value="Genomic_DNA"/>
</dbReference>
<dbReference type="PANTHER" id="PTHR45527">
    <property type="entry name" value="NONRIBOSOMAL PEPTIDE SYNTHETASE"/>
    <property type="match status" value="1"/>
</dbReference>
<dbReference type="PROSITE" id="PS50075">
    <property type="entry name" value="CARRIER"/>
    <property type="match status" value="1"/>
</dbReference>
<dbReference type="InterPro" id="IPR020845">
    <property type="entry name" value="AMP-binding_CS"/>
</dbReference>
<keyword evidence="7" id="KW-1185">Reference proteome</keyword>
<dbReference type="GO" id="GO:0044550">
    <property type="term" value="P:secondary metabolite biosynthetic process"/>
    <property type="evidence" value="ECO:0007669"/>
    <property type="project" value="TreeGrafter"/>
</dbReference>
<keyword evidence="3" id="KW-0436">Ligase</keyword>
<dbReference type="InterPro" id="IPR010071">
    <property type="entry name" value="AA_adenyl_dom"/>
</dbReference>
<proteinExistence type="predicted"/>
<organism evidence="6 7">
    <name type="scientific">Colletotrichum musicola</name>
    <dbReference type="NCBI Taxonomy" id="2175873"/>
    <lineage>
        <taxon>Eukaryota</taxon>
        <taxon>Fungi</taxon>
        <taxon>Dikarya</taxon>
        <taxon>Ascomycota</taxon>
        <taxon>Pezizomycotina</taxon>
        <taxon>Sordariomycetes</taxon>
        <taxon>Hypocreomycetidae</taxon>
        <taxon>Glomerellales</taxon>
        <taxon>Glomerellaceae</taxon>
        <taxon>Colletotrichum</taxon>
        <taxon>Colletotrichum orchidearum species complex</taxon>
    </lineage>
</organism>
<evidence type="ECO:0000313" key="7">
    <source>
        <dbReference type="Proteomes" id="UP000639643"/>
    </source>
</evidence>
<name>A0A8H6JN19_9PEZI</name>
<dbReference type="Gene3D" id="3.30.559.30">
    <property type="entry name" value="Nonribosomal peptide synthetase, condensation domain"/>
    <property type="match status" value="1"/>
</dbReference>
<keyword evidence="1" id="KW-0596">Phosphopantetheine</keyword>
<dbReference type="InterPro" id="IPR023213">
    <property type="entry name" value="CAT-like_dom_sf"/>
</dbReference>
<dbReference type="InterPro" id="IPR009081">
    <property type="entry name" value="PP-bd_ACP"/>
</dbReference>
<comment type="caution">
    <text evidence="6">The sequence shown here is derived from an EMBL/GenBank/DDBJ whole genome shotgun (WGS) entry which is preliminary data.</text>
</comment>
<feature type="region of interest" description="Disordered" evidence="4">
    <location>
        <begin position="1194"/>
        <end position="1213"/>
    </location>
</feature>
<dbReference type="SUPFAM" id="SSF52777">
    <property type="entry name" value="CoA-dependent acyltransferases"/>
    <property type="match status" value="3"/>
</dbReference>
<evidence type="ECO:0000256" key="3">
    <source>
        <dbReference type="ARBA" id="ARBA00022598"/>
    </source>
</evidence>
<dbReference type="GO" id="GO:0043041">
    <property type="term" value="P:amino acid activation for nonribosomal peptide biosynthetic process"/>
    <property type="evidence" value="ECO:0007669"/>
    <property type="project" value="TreeGrafter"/>
</dbReference>
<keyword evidence="2" id="KW-0597">Phosphoprotein</keyword>
<dbReference type="PROSITE" id="PS00455">
    <property type="entry name" value="AMP_BINDING"/>
    <property type="match status" value="1"/>
</dbReference>
<dbReference type="InterPro" id="IPR001242">
    <property type="entry name" value="Condensation_dom"/>
</dbReference>
<dbReference type="GO" id="GO:0016874">
    <property type="term" value="F:ligase activity"/>
    <property type="evidence" value="ECO:0007669"/>
    <property type="project" value="UniProtKB-KW"/>
</dbReference>
<dbReference type="InterPro" id="IPR000873">
    <property type="entry name" value="AMP-dep_synth/lig_dom"/>
</dbReference>
<dbReference type="Gene3D" id="3.40.50.12780">
    <property type="entry name" value="N-terminal domain of ligase-like"/>
    <property type="match status" value="1"/>
</dbReference>
<gene>
    <name evidence="6" type="ORF">CMUS01_12420</name>
</gene>
<dbReference type="Pfam" id="PF00550">
    <property type="entry name" value="PP-binding"/>
    <property type="match status" value="1"/>
</dbReference>
<dbReference type="SUPFAM" id="SSF56801">
    <property type="entry name" value="Acetyl-CoA synthetase-like"/>
    <property type="match status" value="1"/>
</dbReference>
<sequence>MSNSRDEKAVVAAACGIPAHAVEDVHRVTPMQEGLWVTSQRKKHAYNYELVIEVEGKGAAYRLLAAWKRLVEITPMLRSCLVEITLEFGRGRARAKSHQLVQVILDNSYLVSENIVDDTASDAAWKLAALGMAQLRIQLEPLALTEPEVRSTQDSIKMILTLHHALFDGWAMRLVLQALRKCWLDEPITPPPPFRRFIEHLDDCAVKNGEEARNFWHDMLSGSSPTKIAVSPAGHEPATDATVSFVSETPLFSPGPGWDRESGWSTAATTITTATVVQTAFALLLGAYSATDDVLFGVITSGRDSGVSGVLDMAGPTMAAIPSRVVVDRDVPVEKLLEQVARDSQASLPYQHSGISQICCDYAGMTSLPQVLLVIQSSDVDVVGFEADLKNGQTDGTGPPGYVGGAWRVVSHVDCVHPYALVVECWIPRRRPGSDSSQLRLVVHYDSHLFSRTQPGRLMEQLSHVIITLNAHLEKRKLCSHPVTRVGDIAMVSPGDITLLQKLNATIPPPVERCLHQLFTDSLTIHANAVAVDGWDAKFTYATVDELSNRLAQRLMSRGVEAGKGLQSRVLAFSRKSAWVVVALLAVSKAGGVFVSLEPAHPDSRLRDVARISGARVALVEPSLAPRLNNLVPSEYEVDVLDMTDTGLPEIQHDAHGTPCEGFPRVSPSNLAYIIFTSGTTGVPKGVEVQHRAVCASITARRGPVAMNMTPASRVLHFSPYCFDAMVDEIFMALSSGACICVAREDELQDDLCGVINRYAITWAFLTPSVARTIDPKSLAATGTLQTLSLGGEAVLPNDIEQWRGNVPQLCNGYGPTECCVICVVGDLLNGHDEPTLHEGYSYLGKPRGCIAWAVDPKNPSRLSPLGAAGELLVEGPNLARGYLGDQDATSAKWIKIPEFPPQPGTESLEYDSERRAYRTGDLVRMQPDGSLLYIGRVEGDSQAKLRGQRFELSEVESHVLSPQALRRQGVREVAAFVFDRRGTGKRGQAEGHSSDAANAMCNTRALALAFVQDKRETEDRNTTAMRVATTSMRASDRAQAPQVLPLSAALRSRLRLVCRILSATLPAYMIPTYWVPISKMPLTPSTKVDRQRLAQLMQGFFADELAVFVAEHDTSLGYKAATNPTEKKLVRLCGLVLDIDPGKISISEDFLGLGGDSITAMRLASSCRSEGIYITTAAILRLRTIEALAEHHGHGGGSLDETSRGSVNGETGSFSAHSALPPAFSLLEYLDVPKPEAIRAAVDSLGVAPSSIQDVYPATPLQKSLFALGSIHKDAYRGLFVFDIPRNVDLDLIQRAWTAVRAATPTIRTRLFLFRSSIWQAVVQDDDAPCRIITLGSLETHLENQRIISREVAFGSELFSAHIVVVDSNREPRRNHFVLNAHHAVTSAFPSEPRALD</sequence>
<dbReference type="Proteomes" id="UP000639643">
    <property type="component" value="Unassembled WGS sequence"/>
</dbReference>
<feature type="domain" description="Carrier" evidence="5">
    <location>
        <begin position="1121"/>
        <end position="1197"/>
    </location>
</feature>
<dbReference type="Gene3D" id="3.30.300.30">
    <property type="match status" value="1"/>
</dbReference>
<dbReference type="Pfam" id="PF00668">
    <property type="entry name" value="Condensation"/>
    <property type="match status" value="2"/>
</dbReference>
<dbReference type="InterPro" id="IPR045851">
    <property type="entry name" value="AMP-bd_C_sf"/>
</dbReference>
<dbReference type="NCBIfam" id="TIGR01733">
    <property type="entry name" value="AA-adenyl-dom"/>
    <property type="match status" value="1"/>
</dbReference>
<evidence type="ECO:0000313" key="6">
    <source>
        <dbReference type="EMBL" id="KAF6815606.1"/>
    </source>
</evidence>
<evidence type="ECO:0000256" key="4">
    <source>
        <dbReference type="SAM" id="MobiDB-lite"/>
    </source>
</evidence>
<dbReference type="InterPro" id="IPR036736">
    <property type="entry name" value="ACP-like_sf"/>
</dbReference>
<dbReference type="PANTHER" id="PTHR45527:SF16">
    <property type="entry name" value="NONRIBOSOMAL PEPTIDE SYNTHASE ATNA-RELATED"/>
    <property type="match status" value="1"/>
</dbReference>
<evidence type="ECO:0000259" key="5">
    <source>
        <dbReference type="PROSITE" id="PS50075"/>
    </source>
</evidence>
<reference evidence="6" key="1">
    <citation type="journal article" date="2020" name="Phytopathology">
        <title>Genome Sequence Resources of Colletotrichum truncatum, C. plurivorum, C. musicola, and C. sojae: Four Species Pathogenic to Soybean (Glycine max).</title>
        <authorList>
            <person name="Rogerio F."/>
            <person name="Boufleur T.R."/>
            <person name="Ciampi-Guillardi M."/>
            <person name="Sukno S.A."/>
            <person name="Thon M.R."/>
            <person name="Massola Junior N.S."/>
            <person name="Baroncelli R."/>
        </authorList>
    </citation>
    <scope>NUCLEOTIDE SEQUENCE</scope>
    <source>
        <strain evidence="6">LFN0074</strain>
    </source>
</reference>
<dbReference type="SUPFAM" id="SSF47336">
    <property type="entry name" value="ACP-like"/>
    <property type="match status" value="1"/>
</dbReference>
<dbReference type="Gene3D" id="3.30.559.10">
    <property type="entry name" value="Chloramphenicol acetyltransferase-like domain"/>
    <property type="match status" value="2"/>
</dbReference>
<dbReference type="OrthoDB" id="416786at2759"/>
<dbReference type="Pfam" id="PF00501">
    <property type="entry name" value="AMP-binding"/>
    <property type="match status" value="1"/>
</dbReference>
<accession>A0A8H6JN19</accession>
<protein>
    <recommendedName>
        <fullName evidence="5">Carrier domain-containing protein</fullName>
    </recommendedName>
</protein>
<dbReference type="Gene3D" id="1.10.1200.10">
    <property type="entry name" value="ACP-like"/>
    <property type="match status" value="1"/>
</dbReference>
<dbReference type="GO" id="GO:0031177">
    <property type="term" value="F:phosphopantetheine binding"/>
    <property type="evidence" value="ECO:0007669"/>
    <property type="project" value="TreeGrafter"/>
</dbReference>
<evidence type="ECO:0000256" key="1">
    <source>
        <dbReference type="ARBA" id="ARBA00022450"/>
    </source>
</evidence>
<dbReference type="InterPro" id="IPR042099">
    <property type="entry name" value="ANL_N_sf"/>
</dbReference>